<dbReference type="GO" id="GO:0046656">
    <property type="term" value="P:folic acid biosynthetic process"/>
    <property type="evidence" value="ECO:0007669"/>
    <property type="project" value="UniProtKB-KW"/>
</dbReference>
<reference evidence="9 10" key="1">
    <citation type="submission" date="2020-02" db="EMBL/GenBank/DDBJ databases">
        <title>Draft genome sequence of Limisphaera ngatamarikiensis NGM72.4T, a thermophilic Verrucomicrobia grouped in subdivision 3.</title>
        <authorList>
            <person name="Carere C.R."/>
            <person name="Steen J."/>
            <person name="Hugenholtz P."/>
            <person name="Stott M.B."/>
        </authorList>
    </citation>
    <scope>NUCLEOTIDE SEQUENCE [LARGE SCALE GENOMIC DNA]</scope>
    <source>
        <strain evidence="9 10">NGM72.4</strain>
    </source>
</reference>
<dbReference type="EC" id="4.1.2.25" evidence="4"/>
<evidence type="ECO:0000256" key="5">
    <source>
        <dbReference type="ARBA" id="ARBA00022909"/>
    </source>
</evidence>
<dbReference type="Gene3D" id="3.30.1130.10">
    <property type="match status" value="1"/>
</dbReference>
<keyword evidence="10" id="KW-1185">Reference proteome</keyword>
<evidence type="ECO:0000256" key="6">
    <source>
        <dbReference type="ARBA" id="ARBA00023239"/>
    </source>
</evidence>
<comment type="similarity">
    <text evidence="3">Belongs to the DHNA family.</text>
</comment>
<dbReference type="EMBL" id="JAAKYA010000014">
    <property type="protein sequence ID" value="NGO38306.1"/>
    <property type="molecule type" value="Genomic_DNA"/>
</dbReference>
<dbReference type="RefSeq" id="WP_165105708.1">
    <property type="nucleotide sequence ID" value="NZ_JAAKYA010000014.1"/>
</dbReference>
<evidence type="ECO:0000313" key="10">
    <source>
        <dbReference type="Proteomes" id="UP000477311"/>
    </source>
</evidence>
<proteinExistence type="inferred from homology"/>
<keyword evidence="6" id="KW-0456">Lyase</keyword>
<evidence type="ECO:0000256" key="3">
    <source>
        <dbReference type="ARBA" id="ARBA00005708"/>
    </source>
</evidence>
<dbReference type="PANTHER" id="PTHR42844:SF1">
    <property type="entry name" value="DIHYDRONEOPTERIN ALDOLASE 1-RELATED"/>
    <property type="match status" value="1"/>
</dbReference>
<evidence type="ECO:0000256" key="2">
    <source>
        <dbReference type="ARBA" id="ARBA00005013"/>
    </source>
</evidence>
<accession>A0A6M1RFB8</accession>
<comment type="pathway">
    <text evidence="2">Cofactor biosynthesis; tetrahydrofolate biosynthesis; 2-amino-4-hydroxy-6-hydroxymethyl-7,8-dihydropteridine diphosphate from 7,8-dihydroneopterin triphosphate: step 3/4.</text>
</comment>
<dbReference type="NCBIfam" id="TIGR00526">
    <property type="entry name" value="folB_dom"/>
    <property type="match status" value="1"/>
</dbReference>
<gene>
    <name evidence="9" type="ORF">G4L39_02700</name>
</gene>
<evidence type="ECO:0000256" key="4">
    <source>
        <dbReference type="ARBA" id="ARBA00013043"/>
    </source>
</evidence>
<comment type="caution">
    <text evidence="9">The sequence shown here is derived from an EMBL/GenBank/DDBJ whole genome shotgun (WGS) entry which is preliminary data.</text>
</comment>
<dbReference type="PANTHER" id="PTHR42844">
    <property type="entry name" value="DIHYDRONEOPTERIN ALDOLASE 1-RELATED"/>
    <property type="match status" value="1"/>
</dbReference>
<evidence type="ECO:0000256" key="7">
    <source>
        <dbReference type="ARBA" id="ARBA00032903"/>
    </source>
</evidence>
<feature type="domain" description="Dihydroneopterin aldolase/epimerase" evidence="8">
    <location>
        <begin position="4"/>
        <end position="113"/>
    </location>
</feature>
<protein>
    <recommendedName>
        <fullName evidence="4">dihydroneopterin aldolase</fullName>
        <ecNumber evidence="4">4.1.2.25</ecNumber>
    </recommendedName>
    <alternativeName>
        <fullName evidence="7">7,8-dihydroneopterin aldolase</fullName>
    </alternativeName>
</protein>
<name>A0A6M1RFB8_9BACT</name>
<dbReference type="GO" id="GO:0005737">
    <property type="term" value="C:cytoplasm"/>
    <property type="evidence" value="ECO:0007669"/>
    <property type="project" value="TreeGrafter"/>
</dbReference>
<dbReference type="InterPro" id="IPR006156">
    <property type="entry name" value="Dihydroneopterin_aldolase"/>
</dbReference>
<dbReference type="Pfam" id="PF02152">
    <property type="entry name" value="FolB"/>
    <property type="match status" value="1"/>
</dbReference>
<comment type="catalytic activity">
    <reaction evidence="1">
        <text>7,8-dihydroneopterin = 6-hydroxymethyl-7,8-dihydropterin + glycolaldehyde</text>
        <dbReference type="Rhea" id="RHEA:10540"/>
        <dbReference type="ChEBI" id="CHEBI:17001"/>
        <dbReference type="ChEBI" id="CHEBI:17071"/>
        <dbReference type="ChEBI" id="CHEBI:44841"/>
        <dbReference type="EC" id="4.1.2.25"/>
    </reaction>
</comment>
<dbReference type="SUPFAM" id="SSF55620">
    <property type="entry name" value="Tetrahydrobiopterin biosynthesis enzymes-like"/>
    <property type="match status" value="1"/>
</dbReference>
<evidence type="ECO:0000256" key="1">
    <source>
        <dbReference type="ARBA" id="ARBA00001353"/>
    </source>
</evidence>
<dbReference type="InterPro" id="IPR006157">
    <property type="entry name" value="FolB_dom"/>
</dbReference>
<keyword evidence="5" id="KW-0289">Folate biosynthesis</keyword>
<dbReference type="AlphaFoldDB" id="A0A6M1RFB8"/>
<evidence type="ECO:0000259" key="8">
    <source>
        <dbReference type="SMART" id="SM00905"/>
    </source>
</evidence>
<dbReference type="InterPro" id="IPR043133">
    <property type="entry name" value="GTP-CH-I_C/QueF"/>
</dbReference>
<dbReference type="SMART" id="SM00905">
    <property type="entry name" value="FolB"/>
    <property type="match status" value="1"/>
</dbReference>
<evidence type="ECO:0000313" key="9">
    <source>
        <dbReference type="EMBL" id="NGO38306.1"/>
    </source>
</evidence>
<dbReference type="GO" id="GO:0004150">
    <property type="term" value="F:dihydroneopterin aldolase activity"/>
    <property type="evidence" value="ECO:0007669"/>
    <property type="project" value="UniProtKB-EC"/>
</dbReference>
<sequence length="124" mass="13761">MLSVSIVDLEVFYRVGVSEAERAHPQRLLVSLEMEPADLRATVTDDLAHTIDYHAVSRDLLGFGEGRSWALLEKLAADLAGHVLQRYRPAAVTVEIKKFVLPEARHVAVRLRRTLPEIGAPQPG</sequence>
<organism evidence="9 10">
    <name type="scientific">Limisphaera ngatamarikiensis</name>
    <dbReference type="NCBI Taxonomy" id="1324935"/>
    <lineage>
        <taxon>Bacteria</taxon>
        <taxon>Pseudomonadati</taxon>
        <taxon>Verrucomicrobiota</taxon>
        <taxon>Verrucomicrobiia</taxon>
        <taxon>Limisphaerales</taxon>
        <taxon>Limisphaeraceae</taxon>
        <taxon>Limisphaera</taxon>
    </lineage>
</organism>
<dbReference type="Proteomes" id="UP000477311">
    <property type="component" value="Unassembled WGS sequence"/>
</dbReference>